<evidence type="ECO:0000313" key="2">
    <source>
        <dbReference type="EMBL" id="AQS85976.1"/>
    </source>
</evidence>
<sequence>MTNSPMDTATALLKRIETCEGTVRAFTTYDPVRIRMEAEQAPAGPLNGLSVGVKDIIDTVGYTTEHGSPIYTGNHSRGDAACVTQLRNAGAVCVGKTVTTEFAFFRPGPTVNPHDVTRTPGGSSSGSAAAVAAGMIDIGLASQTAASLTRPASYCGTVGFKPSYGRYAAAGIKSLAPSFDTLGTITRDVATAARADAVLKGPVATTSHLSPTAPTRIALCRTPHWDEAGEGTRHAVEEAARLFGAHVDVVELDLSDFSDAASLHITIMSYEASQALAWEFTQRRVQLSDQITGLLEAGQRIDYATYRDALARAEELRSRFAALVPSGTAVLAAAAPDVAPLLSEGTGSPLFSRLWTLLRLPTVTLPGLTGLHGLPVGVQLLAPFGEDETLLDQAAWAETVLPSRPVPSVHV</sequence>
<accession>A0A1U9KJP6</accession>
<dbReference type="STRING" id="435.A0U92_15790"/>
<evidence type="ECO:0000313" key="3">
    <source>
        <dbReference type="Proteomes" id="UP000188937"/>
    </source>
</evidence>
<dbReference type="InterPro" id="IPR036928">
    <property type="entry name" value="AS_sf"/>
</dbReference>
<reference evidence="2 3" key="1">
    <citation type="submission" date="2016-03" db="EMBL/GenBank/DDBJ databases">
        <title>Acetic acid bacteria sequencing.</title>
        <authorList>
            <person name="Brandt J."/>
            <person name="Jakob F."/>
            <person name="Vogel R.F."/>
        </authorList>
    </citation>
    <scope>NUCLEOTIDE SEQUENCE [LARGE SCALE GENOMIC DNA]</scope>
    <source>
        <strain evidence="2 3">TMW2.1153</strain>
    </source>
</reference>
<dbReference type="OrthoDB" id="9777859at2"/>
<dbReference type="Proteomes" id="UP000188937">
    <property type="component" value="Chromosome"/>
</dbReference>
<feature type="domain" description="Amidase" evidence="1">
    <location>
        <begin position="10"/>
        <end position="391"/>
    </location>
</feature>
<dbReference type="Gene3D" id="3.90.1300.10">
    <property type="entry name" value="Amidase signature (AS) domain"/>
    <property type="match status" value="1"/>
</dbReference>
<dbReference type="AlphaFoldDB" id="A0A1U9KJP6"/>
<dbReference type="InterPro" id="IPR023631">
    <property type="entry name" value="Amidase_dom"/>
</dbReference>
<dbReference type="InterPro" id="IPR000120">
    <property type="entry name" value="Amidase"/>
</dbReference>
<dbReference type="PANTHER" id="PTHR11895">
    <property type="entry name" value="TRANSAMIDASE"/>
    <property type="match status" value="1"/>
</dbReference>
<name>A0A1U9KJP6_ACEAC</name>
<evidence type="ECO:0000259" key="1">
    <source>
        <dbReference type="Pfam" id="PF01425"/>
    </source>
</evidence>
<dbReference type="GO" id="GO:0003824">
    <property type="term" value="F:catalytic activity"/>
    <property type="evidence" value="ECO:0007669"/>
    <property type="project" value="InterPro"/>
</dbReference>
<keyword evidence="3" id="KW-1185">Reference proteome</keyword>
<organism evidence="2 3">
    <name type="scientific">Acetobacter aceti</name>
    <dbReference type="NCBI Taxonomy" id="435"/>
    <lineage>
        <taxon>Bacteria</taxon>
        <taxon>Pseudomonadati</taxon>
        <taxon>Pseudomonadota</taxon>
        <taxon>Alphaproteobacteria</taxon>
        <taxon>Acetobacterales</taxon>
        <taxon>Acetobacteraceae</taxon>
        <taxon>Acetobacter</taxon>
        <taxon>Acetobacter subgen. Acetobacter</taxon>
    </lineage>
</organism>
<gene>
    <name evidence="2" type="ORF">A0U92_15790</name>
</gene>
<dbReference type="RefSeq" id="WP_077813979.1">
    <property type="nucleotide sequence ID" value="NZ_CP014692.1"/>
</dbReference>
<protein>
    <submittedName>
        <fullName evidence="2">Amidase</fullName>
    </submittedName>
</protein>
<dbReference type="EMBL" id="CP014692">
    <property type="protein sequence ID" value="AQS85976.1"/>
    <property type="molecule type" value="Genomic_DNA"/>
</dbReference>
<dbReference type="SUPFAM" id="SSF75304">
    <property type="entry name" value="Amidase signature (AS) enzymes"/>
    <property type="match status" value="1"/>
</dbReference>
<dbReference type="KEGG" id="aace:A0U92_15790"/>
<dbReference type="Pfam" id="PF01425">
    <property type="entry name" value="Amidase"/>
    <property type="match status" value="1"/>
</dbReference>
<dbReference type="PANTHER" id="PTHR11895:SF151">
    <property type="entry name" value="GLUTAMYL-TRNA(GLN) AMIDOTRANSFERASE SUBUNIT A"/>
    <property type="match status" value="1"/>
</dbReference>
<proteinExistence type="predicted"/>